<sequence>MPPESHLYTAEGAGPGDRPLAHCLDTFWQGDFRLHDGIGPREAAPTALDGLGPSGITVRGRELATLLAAAYRSFTADG</sequence>
<organism evidence="1">
    <name type="scientific">Kitasatospora camelliae</name>
    <dbReference type="NCBI Taxonomy" id="3156397"/>
    <lineage>
        <taxon>Bacteria</taxon>
        <taxon>Bacillati</taxon>
        <taxon>Actinomycetota</taxon>
        <taxon>Actinomycetes</taxon>
        <taxon>Kitasatosporales</taxon>
        <taxon>Streptomycetaceae</taxon>
        <taxon>Kitasatospora</taxon>
    </lineage>
</organism>
<reference evidence="1" key="1">
    <citation type="submission" date="2024-06" db="EMBL/GenBank/DDBJ databases">
        <title>The genome sequences of Kitasatospora sp. strain HUAS MG31.</title>
        <authorList>
            <person name="Mo P."/>
        </authorList>
    </citation>
    <scope>NUCLEOTIDE SEQUENCE</scope>
    <source>
        <strain evidence="1">HUAS MG31</strain>
    </source>
</reference>
<dbReference type="KEGG" id="kcm:ABWK59_16030"/>
<dbReference type="EMBL" id="CP159872">
    <property type="protein sequence ID" value="XCM80323.1"/>
    <property type="molecule type" value="Genomic_DNA"/>
</dbReference>
<gene>
    <name evidence="1" type="ORF">ABWK59_16030</name>
</gene>
<dbReference type="AlphaFoldDB" id="A0AAU8JVH1"/>
<accession>A0AAU8JVH1</accession>
<evidence type="ECO:0000313" key="1">
    <source>
        <dbReference type="EMBL" id="XCM80323.1"/>
    </source>
</evidence>
<name>A0AAU8JVH1_9ACTN</name>
<dbReference type="RefSeq" id="WP_354641262.1">
    <property type="nucleotide sequence ID" value="NZ_CP159872.1"/>
</dbReference>
<protein>
    <submittedName>
        <fullName evidence="1">Uncharacterized protein</fullName>
    </submittedName>
</protein>
<proteinExistence type="predicted"/>